<dbReference type="PANTHER" id="PTHR37954">
    <property type="entry name" value="BLL4979 PROTEIN"/>
    <property type="match status" value="1"/>
</dbReference>
<dbReference type="PANTHER" id="PTHR37954:SF3">
    <property type="entry name" value="DUF169 DOMAIN-CONTAINING PROTEIN"/>
    <property type="match status" value="1"/>
</dbReference>
<reference evidence="1 2" key="1">
    <citation type="submission" date="2021-01" db="EMBL/GenBank/DDBJ databases">
        <title>Tumebacillus sp. strain ITR2 16S ribosomal RNA gene Genome sequencing and assembly.</title>
        <authorList>
            <person name="Kang M."/>
        </authorList>
    </citation>
    <scope>NUCLEOTIDE SEQUENCE [LARGE SCALE GENOMIC DNA]</scope>
    <source>
        <strain evidence="1 2">ITR2</strain>
    </source>
</reference>
<comment type="caution">
    <text evidence="1">The sequence shown here is derived from an EMBL/GenBank/DDBJ whole genome shotgun (WGS) entry which is preliminary data.</text>
</comment>
<sequence>MNLLKQYAEELDLYVRTDSFPLGVKVFQDDAAIPAKVKRPLRDLGNRITICQGISMARRYGWTIAMSAEDLSCPIALTAFGFEPVLPYYEEGALACGMYVDTPEAGRLTEADVPKFTAEESGTIVVGPLGRLPFEPDTVLVYGNSAQVMRLVAAAQYKRGGSIPSTFSARADCADIVIKTQQTGEPQVILPCYGDRLFGQTQDHEMAFTMPFARMAELSEGLLGTHKGGIRYPIPHFLRYEAEFPATYEKLMELFQEQTPKG</sequence>
<dbReference type="Pfam" id="PF02596">
    <property type="entry name" value="DUF169"/>
    <property type="match status" value="1"/>
</dbReference>
<dbReference type="InterPro" id="IPR003748">
    <property type="entry name" value="DUF169"/>
</dbReference>
<keyword evidence="2" id="KW-1185">Reference proteome</keyword>
<dbReference type="EMBL" id="JAEQNB010000001">
    <property type="protein sequence ID" value="MBL0386298.1"/>
    <property type="molecule type" value="Genomic_DNA"/>
</dbReference>
<evidence type="ECO:0000313" key="1">
    <source>
        <dbReference type="EMBL" id="MBL0386298.1"/>
    </source>
</evidence>
<accession>A0ABS1J7P3</accession>
<protein>
    <submittedName>
        <fullName evidence="1">DUF169 domain-containing protein</fullName>
    </submittedName>
</protein>
<name>A0ABS1J7P3_9BACL</name>
<organism evidence="1 2">
    <name type="scientific">Tumebacillus amylolyticus</name>
    <dbReference type="NCBI Taxonomy" id="2801339"/>
    <lineage>
        <taxon>Bacteria</taxon>
        <taxon>Bacillati</taxon>
        <taxon>Bacillota</taxon>
        <taxon>Bacilli</taxon>
        <taxon>Bacillales</taxon>
        <taxon>Alicyclobacillaceae</taxon>
        <taxon>Tumebacillus</taxon>
    </lineage>
</organism>
<evidence type="ECO:0000313" key="2">
    <source>
        <dbReference type="Proteomes" id="UP000602284"/>
    </source>
</evidence>
<dbReference type="Proteomes" id="UP000602284">
    <property type="component" value="Unassembled WGS sequence"/>
</dbReference>
<gene>
    <name evidence="1" type="ORF">JJB07_06475</name>
</gene>
<dbReference type="RefSeq" id="WP_201632409.1">
    <property type="nucleotide sequence ID" value="NZ_JAEQNB010000001.1"/>
</dbReference>
<proteinExistence type="predicted"/>